<dbReference type="InterPro" id="IPR050316">
    <property type="entry name" value="Tyrosinase/Hemocyanin"/>
</dbReference>
<dbReference type="Pfam" id="PF18132">
    <property type="entry name" value="Tyrosinase_C"/>
    <property type="match status" value="1"/>
</dbReference>
<evidence type="ECO:0000256" key="12">
    <source>
        <dbReference type="SAM" id="SignalP"/>
    </source>
</evidence>
<dbReference type="PROSITE" id="PS00497">
    <property type="entry name" value="TYROSINASE_1"/>
    <property type="match status" value="1"/>
</dbReference>
<dbReference type="EMBL" id="MU001696">
    <property type="protein sequence ID" value="KAF2453655.1"/>
    <property type="molecule type" value="Genomic_DNA"/>
</dbReference>
<dbReference type="SUPFAM" id="SSF48056">
    <property type="entry name" value="Di-copper centre-containing domain"/>
    <property type="match status" value="1"/>
</dbReference>
<proteinExistence type="inferred from homology"/>
<feature type="chain" id="PRO_5025444836" description="tyrosinase" evidence="12">
    <location>
        <begin position="27"/>
        <end position="570"/>
    </location>
</feature>
<evidence type="ECO:0000256" key="4">
    <source>
        <dbReference type="ARBA" id="ARBA00022723"/>
    </source>
</evidence>
<evidence type="ECO:0000256" key="3">
    <source>
        <dbReference type="ARBA" id="ARBA00011906"/>
    </source>
</evidence>
<keyword evidence="16" id="KW-1185">Reference proteome</keyword>
<dbReference type="AlphaFoldDB" id="A0A6A6NPE1"/>
<feature type="region of interest" description="Disordered" evidence="11">
    <location>
        <begin position="550"/>
        <end position="570"/>
    </location>
</feature>
<evidence type="ECO:0000313" key="16">
    <source>
        <dbReference type="Proteomes" id="UP000799766"/>
    </source>
</evidence>
<dbReference type="InterPro" id="IPR041640">
    <property type="entry name" value="Tyrosinase_C"/>
</dbReference>
<dbReference type="Proteomes" id="UP000799766">
    <property type="component" value="Unassembled WGS sequence"/>
</dbReference>
<dbReference type="EC" id="1.14.18.1" evidence="3"/>
<dbReference type="Gene3D" id="1.10.1280.10">
    <property type="entry name" value="Di-copper center containing domain from catechol oxidase"/>
    <property type="match status" value="1"/>
</dbReference>
<dbReference type="Gene3D" id="2.60.310.20">
    <property type="match status" value="1"/>
</dbReference>
<comment type="catalytic activity">
    <reaction evidence="9">
        <text>2 L-dopa + O2 = 2 L-dopaquinone + 2 H2O</text>
        <dbReference type="Rhea" id="RHEA:34287"/>
        <dbReference type="ChEBI" id="CHEBI:15377"/>
        <dbReference type="ChEBI" id="CHEBI:15379"/>
        <dbReference type="ChEBI" id="CHEBI:57504"/>
        <dbReference type="ChEBI" id="CHEBI:57924"/>
        <dbReference type="EC" id="1.14.18.1"/>
    </reaction>
</comment>
<comment type="catalytic activity">
    <reaction evidence="10">
        <text>L-tyrosine + O2 = L-dopaquinone + H2O</text>
        <dbReference type="Rhea" id="RHEA:18117"/>
        <dbReference type="ChEBI" id="CHEBI:15377"/>
        <dbReference type="ChEBI" id="CHEBI:15379"/>
        <dbReference type="ChEBI" id="CHEBI:57924"/>
        <dbReference type="ChEBI" id="CHEBI:58315"/>
        <dbReference type="EC" id="1.14.18.1"/>
    </reaction>
</comment>
<evidence type="ECO:0000256" key="5">
    <source>
        <dbReference type="ARBA" id="ARBA00023002"/>
    </source>
</evidence>
<gene>
    <name evidence="15" type="ORF">BDY21DRAFT_292685</name>
</gene>
<evidence type="ECO:0000256" key="6">
    <source>
        <dbReference type="ARBA" id="ARBA00023008"/>
    </source>
</evidence>
<feature type="compositionally biased region" description="Basic residues" evidence="11">
    <location>
        <begin position="560"/>
        <end position="570"/>
    </location>
</feature>
<dbReference type="InterPro" id="IPR008922">
    <property type="entry name" value="Di-copper_centre_dom_sf"/>
</dbReference>
<reference evidence="15" key="1">
    <citation type="journal article" date="2020" name="Stud. Mycol.">
        <title>101 Dothideomycetes genomes: a test case for predicting lifestyles and emergence of pathogens.</title>
        <authorList>
            <person name="Haridas S."/>
            <person name="Albert R."/>
            <person name="Binder M."/>
            <person name="Bloem J."/>
            <person name="Labutti K."/>
            <person name="Salamov A."/>
            <person name="Andreopoulos B."/>
            <person name="Baker S."/>
            <person name="Barry K."/>
            <person name="Bills G."/>
            <person name="Bluhm B."/>
            <person name="Cannon C."/>
            <person name="Castanera R."/>
            <person name="Culley D."/>
            <person name="Daum C."/>
            <person name="Ezra D."/>
            <person name="Gonzalez J."/>
            <person name="Henrissat B."/>
            <person name="Kuo A."/>
            <person name="Liang C."/>
            <person name="Lipzen A."/>
            <person name="Lutzoni F."/>
            <person name="Magnuson J."/>
            <person name="Mondo S."/>
            <person name="Nolan M."/>
            <person name="Ohm R."/>
            <person name="Pangilinan J."/>
            <person name="Park H.-J."/>
            <person name="Ramirez L."/>
            <person name="Alfaro M."/>
            <person name="Sun H."/>
            <person name="Tritt A."/>
            <person name="Yoshinaga Y."/>
            <person name="Zwiers L.-H."/>
            <person name="Turgeon B."/>
            <person name="Goodwin S."/>
            <person name="Spatafora J."/>
            <person name="Crous P."/>
            <person name="Grigoriev I."/>
        </authorList>
    </citation>
    <scope>NUCLEOTIDE SEQUENCE</scope>
    <source>
        <strain evidence="15">ATCC 16933</strain>
    </source>
</reference>
<feature type="domain" description="Tyrosinase copper-binding" evidence="14">
    <location>
        <begin position="309"/>
        <end position="320"/>
    </location>
</feature>
<comment type="similarity">
    <text evidence="2">Belongs to the tyrosinase family.</text>
</comment>
<dbReference type="GO" id="GO:0042438">
    <property type="term" value="P:melanin biosynthetic process"/>
    <property type="evidence" value="ECO:0007669"/>
    <property type="project" value="UniProtKB-KW"/>
</dbReference>
<dbReference type="PANTHER" id="PTHR11474">
    <property type="entry name" value="TYROSINASE FAMILY MEMBER"/>
    <property type="match status" value="1"/>
</dbReference>
<dbReference type="PANTHER" id="PTHR11474:SF76">
    <property type="entry name" value="SHKT DOMAIN-CONTAINING PROTEIN"/>
    <property type="match status" value="1"/>
</dbReference>
<dbReference type="GO" id="GO:0046872">
    <property type="term" value="F:metal ion binding"/>
    <property type="evidence" value="ECO:0007669"/>
    <property type="project" value="UniProtKB-KW"/>
</dbReference>
<evidence type="ECO:0000256" key="7">
    <source>
        <dbReference type="ARBA" id="ARBA00023033"/>
    </source>
</evidence>
<organism evidence="15 16">
    <name type="scientific">Lineolata rhizophorae</name>
    <dbReference type="NCBI Taxonomy" id="578093"/>
    <lineage>
        <taxon>Eukaryota</taxon>
        <taxon>Fungi</taxon>
        <taxon>Dikarya</taxon>
        <taxon>Ascomycota</taxon>
        <taxon>Pezizomycotina</taxon>
        <taxon>Dothideomycetes</taxon>
        <taxon>Dothideomycetes incertae sedis</taxon>
        <taxon>Lineolatales</taxon>
        <taxon>Lineolataceae</taxon>
        <taxon>Lineolata</taxon>
    </lineage>
</organism>
<protein>
    <recommendedName>
        <fullName evidence="3">tyrosinase</fullName>
        <ecNumber evidence="3">1.14.18.1</ecNumber>
    </recommendedName>
</protein>
<dbReference type="InterPro" id="IPR002227">
    <property type="entry name" value="Tyrosinase_Cu-bd"/>
</dbReference>
<keyword evidence="6" id="KW-0186">Copper</keyword>
<evidence type="ECO:0000256" key="1">
    <source>
        <dbReference type="ARBA" id="ARBA00001973"/>
    </source>
</evidence>
<accession>A0A6A6NPE1</accession>
<dbReference type="Pfam" id="PF00264">
    <property type="entry name" value="Tyrosinase"/>
    <property type="match status" value="1"/>
</dbReference>
<dbReference type="GO" id="GO:0004503">
    <property type="term" value="F:tyrosinase activity"/>
    <property type="evidence" value="ECO:0007669"/>
    <property type="project" value="UniProtKB-EC"/>
</dbReference>
<evidence type="ECO:0000256" key="10">
    <source>
        <dbReference type="ARBA" id="ARBA00048881"/>
    </source>
</evidence>
<evidence type="ECO:0000256" key="9">
    <source>
        <dbReference type="ARBA" id="ARBA00048233"/>
    </source>
</evidence>
<dbReference type="OrthoDB" id="6132182at2759"/>
<dbReference type="PROSITE" id="PS00498">
    <property type="entry name" value="TYROSINASE_2"/>
    <property type="match status" value="1"/>
</dbReference>
<sequence>MLVFTTHSSGLIGLIWIFLFFQNAFSIHPVTGRTGHGVHPRLEIRELAKDRDQFNLYLLGLQRFQAMDQNDMLSYYQIAGIHGRPYKEYDGVPGVHSSGGYCPHVSNMFMPWHRPFLALFEEALLRKVDEIVDQFPAGATRNRYRSAADKLRVPFWDWAMNAPQGENVVPRQLTDEFVSVTSPNGDQTISNPLYSYKFNPLNTNDMGGYPYTVWQNTLRRPTSRDGNAKSNTQQFVSMMDSNQKSLHDRMYGLFTRAAPFVEVSTECVGNGCGNDVSHDSFESVHDVIHIISGGNTGGHMYLLDFSAFDPVFWLHHANVDRAMALFNFLYPDTYVEPGRQTQDNFQWSRGQVKNAWTPLKPFHSNSNGDFWMAKDIKDPSVFGYTYPELTNGATTSSVRSAINRLYQPQSSSSSRRRSLFPGNSTVSVYTNGTGSDREYMLNVVGEKFALGGSYAIYFFLGECDLEDMSSWGDCPGFVGANGVLAPSGGVTMNGTTVTGLVPITSALHDLHLGGYLDSLDEDVVEAFLSLRLHWVVVKVRSNSGTSCQKSLSNTIEGGRRNPHRRSCPGT</sequence>
<keyword evidence="7" id="KW-0503">Monooxygenase</keyword>
<keyword evidence="5" id="KW-0560">Oxidoreductase</keyword>
<comment type="cofactor">
    <cofactor evidence="1">
        <name>Cu(2+)</name>
        <dbReference type="ChEBI" id="CHEBI:29036"/>
    </cofactor>
</comment>
<evidence type="ECO:0000256" key="8">
    <source>
        <dbReference type="ARBA" id="ARBA00023101"/>
    </source>
</evidence>
<evidence type="ECO:0000259" key="13">
    <source>
        <dbReference type="PROSITE" id="PS00497"/>
    </source>
</evidence>
<dbReference type="PRINTS" id="PR00092">
    <property type="entry name" value="TYROSINASE"/>
</dbReference>
<keyword evidence="12" id="KW-0732">Signal</keyword>
<evidence type="ECO:0000313" key="15">
    <source>
        <dbReference type="EMBL" id="KAF2453655.1"/>
    </source>
</evidence>
<evidence type="ECO:0000259" key="14">
    <source>
        <dbReference type="PROSITE" id="PS00498"/>
    </source>
</evidence>
<name>A0A6A6NPE1_9PEZI</name>
<evidence type="ECO:0000256" key="2">
    <source>
        <dbReference type="ARBA" id="ARBA00009928"/>
    </source>
</evidence>
<keyword evidence="8" id="KW-0470">Melanin biosynthesis</keyword>
<evidence type="ECO:0000256" key="11">
    <source>
        <dbReference type="SAM" id="MobiDB-lite"/>
    </source>
</evidence>
<feature type="signal peptide" evidence="12">
    <location>
        <begin position="1"/>
        <end position="26"/>
    </location>
</feature>
<keyword evidence="4" id="KW-0479">Metal-binding</keyword>
<feature type="domain" description="Tyrosinase copper-binding" evidence="13">
    <location>
        <begin position="104"/>
        <end position="121"/>
    </location>
</feature>